<dbReference type="InterPro" id="IPR038731">
    <property type="entry name" value="RgtA/B/C-like"/>
</dbReference>
<dbReference type="Pfam" id="PF13231">
    <property type="entry name" value="PMT_2"/>
    <property type="match status" value="1"/>
</dbReference>
<dbReference type="GO" id="GO:0008610">
    <property type="term" value="P:lipid biosynthetic process"/>
    <property type="evidence" value="ECO:0007669"/>
    <property type="project" value="UniProtKB-ARBA"/>
</dbReference>
<keyword evidence="4" id="KW-0808">Transferase</keyword>
<evidence type="ECO:0000256" key="3">
    <source>
        <dbReference type="ARBA" id="ARBA00022676"/>
    </source>
</evidence>
<dbReference type="GO" id="GO:0016763">
    <property type="term" value="F:pentosyltransferase activity"/>
    <property type="evidence" value="ECO:0007669"/>
    <property type="project" value="TreeGrafter"/>
</dbReference>
<keyword evidence="2" id="KW-1003">Cell membrane</keyword>
<evidence type="ECO:0000256" key="7">
    <source>
        <dbReference type="ARBA" id="ARBA00023136"/>
    </source>
</evidence>
<gene>
    <name evidence="10" type="ORF">METZ01_LOCUS318127</name>
</gene>
<feature type="non-terminal residue" evidence="10">
    <location>
        <position position="338"/>
    </location>
</feature>
<keyword evidence="5 8" id="KW-0812">Transmembrane</keyword>
<dbReference type="PANTHER" id="PTHR33908">
    <property type="entry name" value="MANNOSYLTRANSFERASE YKCB-RELATED"/>
    <property type="match status" value="1"/>
</dbReference>
<dbReference type="GO" id="GO:0005886">
    <property type="term" value="C:plasma membrane"/>
    <property type="evidence" value="ECO:0007669"/>
    <property type="project" value="UniProtKB-SubCell"/>
</dbReference>
<protein>
    <recommendedName>
        <fullName evidence="9">Glycosyltransferase RgtA/B/C/D-like domain-containing protein</fullName>
    </recommendedName>
</protein>
<feature type="non-terminal residue" evidence="10">
    <location>
        <position position="1"/>
    </location>
</feature>
<dbReference type="PANTHER" id="PTHR33908:SF11">
    <property type="entry name" value="MEMBRANE PROTEIN"/>
    <property type="match status" value="1"/>
</dbReference>
<dbReference type="EMBL" id="UINC01103127">
    <property type="protein sequence ID" value="SVC65273.1"/>
    <property type="molecule type" value="Genomic_DNA"/>
</dbReference>
<feature type="domain" description="Glycosyltransferase RgtA/B/C/D-like" evidence="9">
    <location>
        <begin position="69"/>
        <end position="202"/>
    </location>
</feature>
<name>A0A382NVT9_9ZZZZ</name>
<feature type="transmembrane region" description="Helical" evidence="8">
    <location>
        <begin position="132"/>
        <end position="149"/>
    </location>
</feature>
<evidence type="ECO:0000256" key="1">
    <source>
        <dbReference type="ARBA" id="ARBA00004651"/>
    </source>
</evidence>
<dbReference type="InterPro" id="IPR050297">
    <property type="entry name" value="LipidA_mod_glycosyltrf_83"/>
</dbReference>
<evidence type="ECO:0000256" key="4">
    <source>
        <dbReference type="ARBA" id="ARBA00022679"/>
    </source>
</evidence>
<comment type="subcellular location">
    <subcellularLocation>
        <location evidence="1">Cell membrane</location>
        <topology evidence="1">Multi-pass membrane protein</topology>
    </subcellularLocation>
</comment>
<feature type="transmembrane region" description="Helical" evidence="8">
    <location>
        <begin position="105"/>
        <end position="126"/>
    </location>
</feature>
<keyword evidence="3" id="KW-0328">Glycosyltransferase</keyword>
<feature type="transmembrane region" description="Helical" evidence="8">
    <location>
        <begin position="317"/>
        <end position="336"/>
    </location>
</feature>
<dbReference type="AlphaFoldDB" id="A0A382NVT9"/>
<evidence type="ECO:0000313" key="10">
    <source>
        <dbReference type="EMBL" id="SVC65273.1"/>
    </source>
</evidence>
<evidence type="ECO:0000256" key="6">
    <source>
        <dbReference type="ARBA" id="ARBA00022989"/>
    </source>
</evidence>
<feature type="transmembrane region" description="Helical" evidence="8">
    <location>
        <begin position="78"/>
        <end position="98"/>
    </location>
</feature>
<evidence type="ECO:0000256" key="2">
    <source>
        <dbReference type="ARBA" id="ARBA00022475"/>
    </source>
</evidence>
<keyword evidence="7 8" id="KW-0472">Membrane</keyword>
<proteinExistence type="predicted"/>
<organism evidence="10">
    <name type="scientific">marine metagenome</name>
    <dbReference type="NCBI Taxonomy" id="408172"/>
    <lineage>
        <taxon>unclassified sequences</taxon>
        <taxon>metagenomes</taxon>
        <taxon>ecological metagenomes</taxon>
    </lineage>
</organism>
<reference evidence="10" key="1">
    <citation type="submission" date="2018-05" db="EMBL/GenBank/DDBJ databases">
        <authorList>
            <person name="Lanie J.A."/>
            <person name="Ng W.-L."/>
            <person name="Kazmierczak K.M."/>
            <person name="Andrzejewski T.M."/>
            <person name="Davidsen T.M."/>
            <person name="Wayne K.J."/>
            <person name="Tettelin H."/>
            <person name="Glass J.I."/>
            <person name="Rusch D."/>
            <person name="Podicherti R."/>
            <person name="Tsui H.-C.T."/>
            <person name="Winkler M.E."/>
        </authorList>
    </citation>
    <scope>NUCLEOTIDE SEQUENCE</scope>
</reference>
<feature type="transmembrane region" description="Helical" evidence="8">
    <location>
        <begin position="287"/>
        <end position="310"/>
    </location>
</feature>
<accession>A0A382NVT9</accession>
<evidence type="ECO:0000256" key="8">
    <source>
        <dbReference type="SAM" id="Phobius"/>
    </source>
</evidence>
<keyword evidence="6 8" id="KW-1133">Transmembrane helix</keyword>
<feature type="transmembrane region" description="Helical" evidence="8">
    <location>
        <begin position="210"/>
        <end position="229"/>
    </location>
</feature>
<sequence>LHGGAVCLVLVLSFALRAIALSERYGDEIKMSGDAAEYQLYAEHVLSPKSVAPADRMPGFPLALTIPFSAIPGTHGALQAWTTVLLSVAAVGMVYWLTRLCVNRGYALLAGLLAAVNPQLVLNAPLGLTEELFIIGMSAVFLLYYRTIYTADASDFSFRHAWLAGAFGAVVTLTRYDAAPAIVPLFFAIAWQIRRRHGWRTTLLRSTPMWVVPILALCAIRWYADLYDFQDITWRTGNRFFWQEFLRGRMPYKYMFYFHIYMRDWLFSYHDLPALVSMVLKSTAYSLLALGEILGGQVALMAAVGGLLLYVRQRRDLAIPSSLGLIVSPQLILGTFHV</sequence>
<evidence type="ECO:0000259" key="9">
    <source>
        <dbReference type="Pfam" id="PF13231"/>
    </source>
</evidence>
<evidence type="ECO:0000256" key="5">
    <source>
        <dbReference type="ARBA" id="ARBA00022692"/>
    </source>
</evidence>